<feature type="non-terminal residue" evidence="4">
    <location>
        <position position="1"/>
    </location>
</feature>
<dbReference type="SMART" id="SM00322">
    <property type="entry name" value="KH"/>
    <property type="match status" value="2"/>
</dbReference>
<evidence type="ECO:0000256" key="2">
    <source>
        <dbReference type="SAM" id="MobiDB-lite"/>
    </source>
</evidence>
<dbReference type="EMBL" id="CAJOBH010229895">
    <property type="protein sequence ID" value="CAF5067449.1"/>
    <property type="molecule type" value="Genomic_DNA"/>
</dbReference>
<feature type="compositionally biased region" description="Basic and acidic residues" evidence="2">
    <location>
        <begin position="264"/>
        <end position="283"/>
    </location>
</feature>
<dbReference type="GO" id="GO:0003723">
    <property type="term" value="F:RNA binding"/>
    <property type="evidence" value="ECO:0007669"/>
    <property type="project" value="UniProtKB-UniRule"/>
</dbReference>
<gene>
    <name evidence="4" type="ORF">BYL167_LOCUS60117</name>
</gene>
<proteinExistence type="predicted"/>
<accession>A0A8S3EEE7</accession>
<dbReference type="InterPro" id="IPR036612">
    <property type="entry name" value="KH_dom_type_1_sf"/>
</dbReference>
<feature type="region of interest" description="Disordered" evidence="2">
    <location>
        <begin position="43"/>
        <end position="92"/>
    </location>
</feature>
<feature type="compositionally biased region" description="Polar residues" evidence="2">
    <location>
        <begin position="77"/>
        <end position="92"/>
    </location>
</feature>
<sequence>DKQARSHEIRFTIKPQYRSLLFGFRGKTISGLRQKHDVRIDVSNNQPAIAVPTSADNDDENNKEEEVVEQQKDDQQTTSQEDTSASNDTNQSSDIEIVVTGYEDKIGACRDEILQLIKDFEAKITMEIEIDPRIHSRIIGSGGVKLQQITKEYEVEIKFQAHNQPNKVHVIGLDQDKIDACIDHLLLLEEDFLQDLPHRAPNVKLQNESSGQQSTNTQQQQQQQETPTVSNVKVVNKNKKQYQQQQQQAPFQVKNAPWTNGKEPGNEHQSSDHSRQRNGHDNSTKISTSMAPKLDDLGKMNKIYACLFFF</sequence>
<evidence type="ECO:0000256" key="1">
    <source>
        <dbReference type="PROSITE-ProRule" id="PRU00117"/>
    </source>
</evidence>
<dbReference type="PROSITE" id="PS50084">
    <property type="entry name" value="KH_TYPE_1"/>
    <property type="match status" value="1"/>
</dbReference>
<feature type="domain" description="K Homology" evidence="3">
    <location>
        <begin position="5"/>
        <end position="118"/>
    </location>
</feature>
<dbReference type="SUPFAM" id="SSF54791">
    <property type="entry name" value="Eukaryotic type KH-domain (KH-domain type I)"/>
    <property type="match status" value="2"/>
</dbReference>
<organism evidence="4 5">
    <name type="scientific">Rotaria magnacalcarata</name>
    <dbReference type="NCBI Taxonomy" id="392030"/>
    <lineage>
        <taxon>Eukaryota</taxon>
        <taxon>Metazoa</taxon>
        <taxon>Spiralia</taxon>
        <taxon>Gnathifera</taxon>
        <taxon>Rotifera</taxon>
        <taxon>Eurotatoria</taxon>
        <taxon>Bdelloidea</taxon>
        <taxon>Philodinida</taxon>
        <taxon>Philodinidae</taxon>
        <taxon>Rotaria</taxon>
    </lineage>
</organism>
<feature type="compositionally biased region" description="Acidic residues" evidence="2">
    <location>
        <begin position="56"/>
        <end position="68"/>
    </location>
</feature>
<dbReference type="Proteomes" id="UP000681967">
    <property type="component" value="Unassembled WGS sequence"/>
</dbReference>
<evidence type="ECO:0000313" key="5">
    <source>
        <dbReference type="Proteomes" id="UP000681967"/>
    </source>
</evidence>
<dbReference type="Gene3D" id="3.30.1370.10">
    <property type="entry name" value="K Homology domain, type 1"/>
    <property type="match status" value="2"/>
</dbReference>
<comment type="caution">
    <text evidence="4">The sequence shown here is derived from an EMBL/GenBank/DDBJ whole genome shotgun (WGS) entry which is preliminary data.</text>
</comment>
<evidence type="ECO:0000259" key="3">
    <source>
        <dbReference type="SMART" id="SM00322"/>
    </source>
</evidence>
<dbReference type="AlphaFoldDB" id="A0A8S3EEE7"/>
<dbReference type="InterPro" id="IPR004087">
    <property type="entry name" value="KH_dom"/>
</dbReference>
<reference evidence="4" key="1">
    <citation type="submission" date="2021-02" db="EMBL/GenBank/DDBJ databases">
        <authorList>
            <person name="Nowell W R."/>
        </authorList>
    </citation>
    <scope>NUCLEOTIDE SEQUENCE</scope>
</reference>
<keyword evidence="1" id="KW-0694">RNA-binding</keyword>
<feature type="compositionally biased region" description="Low complexity" evidence="2">
    <location>
        <begin position="206"/>
        <end position="255"/>
    </location>
</feature>
<dbReference type="InterPro" id="IPR004088">
    <property type="entry name" value="KH_dom_type_1"/>
</dbReference>
<feature type="domain" description="K Homology" evidence="3">
    <location>
        <begin position="122"/>
        <end position="190"/>
    </location>
</feature>
<feature type="region of interest" description="Disordered" evidence="2">
    <location>
        <begin position="204"/>
        <end position="290"/>
    </location>
</feature>
<dbReference type="Pfam" id="PF00013">
    <property type="entry name" value="KH_1"/>
    <property type="match status" value="1"/>
</dbReference>
<protein>
    <recommendedName>
        <fullName evidence="3">K Homology domain-containing protein</fullName>
    </recommendedName>
</protein>
<name>A0A8S3EEE7_9BILA</name>
<evidence type="ECO:0000313" key="4">
    <source>
        <dbReference type="EMBL" id="CAF5067449.1"/>
    </source>
</evidence>